<evidence type="ECO:0000313" key="3">
    <source>
        <dbReference type="EMBL" id="GLK51332.1"/>
    </source>
</evidence>
<feature type="chain" id="PRO_5040998679" evidence="2">
    <location>
        <begin position="25"/>
        <end position="159"/>
    </location>
</feature>
<dbReference type="Proteomes" id="UP001143486">
    <property type="component" value="Unassembled WGS sequence"/>
</dbReference>
<keyword evidence="4" id="KW-1185">Reference proteome</keyword>
<gene>
    <name evidence="3" type="ORF">GCM10017621_08400</name>
</gene>
<organism evidence="3 4">
    <name type="scientific">Maricaulis virginensis</name>
    <dbReference type="NCBI Taxonomy" id="144022"/>
    <lineage>
        <taxon>Bacteria</taxon>
        <taxon>Pseudomonadati</taxon>
        <taxon>Pseudomonadota</taxon>
        <taxon>Alphaproteobacteria</taxon>
        <taxon>Maricaulales</taxon>
        <taxon>Maricaulaceae</taxon>
        <taxon>Maricaulis</taxon>
    </lineage>
</organism>
<dbReference type="EMBL" id="BSFE01000002">
    <property type="protein sequence ID" value="GLK51332.1"/>
    <property type="molecule type" value="Genomic_DNA"/>
</dbReference>
<evidence type="ECO:0000256" key="1">
    <source>
        <dbReference type="SAM" id="MobiDB-lite"/>
    </source>
</evidence>
<dbReference type="AlphaFoldDB" id="A0A9W6IJ84"/>
<name>A0A9W6IJ84_9PROT</name>
<evidence type="ECO:0000256" key="2">
    <source>
        <dbReference type="SAM" id="SignalP"/>
    </source>
</evidence>
<proteinExistence type="predicted"/>
<feature type="region of interest" description="Disordered" evidence="1">
    <location>
        <begin position="134"/>
        <end position="159"/>
    </location>
</feature>
<reference evidence="3" key="1">
    <citation type="journal article" date="2014" name="Int. J. Syst. Evol. Microbiol.">
        <title>Complete genome sequence of Corynebacterium casei LMG S-19264T (=DSM 44701T), isolated from a smear-ripened cheese.</title>
        <authorList>
            <consortium name="US DOE Joint Genome Institute (JGI-PGF)"/>
            <person name="Walter F."/>
            <person name="Albersmeier A."/>
            <person name="Kalinowski J."/>
            <person name="Ruckert C."/>
        </authorList>
    </citation>
    <scope>NUCLEOTIDE SEQUENCE</scope>
    <source>
        <strain evidence="3">VKM B-1513</strain>
    </source>
</reference>
<feature type="compositionally biased region" description="Polar residues" evidence="1">
    <location>
        <begin position="134"/>
        <end position="153"/>
    </location>
</feature>
<comment type="caution">
    <text evidence="3">The sequence shown here is derived from an EMBL/GenBank/DDBJ whole genome shotgun (WGS) entry which is preliminary data.</text>
</comment>
<dbReference type="RefSeq" id="WP_271185717.1">
    <property type="nucleotide sequence ID" value="NZ_BSFE01000002.1"/>
</dbReference>
<feature type="signal peptide" evidence="2">
    <location>
        <begin position="1"/>
        <end position="24"/>
    </location>
</feature>
<evidence type="ECO:0000313" key="4">
    <source>
        <dbReference type="Proteomes" id="UP001143486"/>
    </source>
</evidence>
<sequence length="159" mass="17176">MKAWQVMAGSALVASVLAAGAAEAQNWTYVVCSLETHFTVRDPSGVSDQGRSPARFTYRFNGSDFDIYSGGAISWRSQCTPDEEFPSSSCTINAENVISRRSRTTPGAVARHDVIINRLTGGIVIHNITDIPSTSTSFRHESSGSCEPTTDPTAGQRRF</sequence>
<accession>A0A9W6IJ84</accession>
<keyword evidence="2" id="KW-0732">Signal</keyword>
<reference evidence="3" key="2">
    <citation type="submission" date="2023-01" db="EMBL/GenBank/DDBJ databases">
        <authorList>
            <person name="Sun Q."/>
            <person name="Evtushenko L."/>
        </authorList>
    </citation>
    <scope>NUCLEOTIDE SEQUENCE</scope>
    <source>
        <strain evidence="3">VKM B-1513</strain>
    </source>
</reference>
<protein>
    <submittedName>
        <fullName evidence="3">Uncharacterized protein</fullName>
    </submittedName>
</protein>